<dbReference type="InterPro" id="IPR003961">
    <property type="entry name" value="FN3_dom"/>
</dbReference>
<gene>
    <name evidence="3" type="ORF">PKOR_16180</name>
</gene>
<reference evidence="3 4" key="1">
    <citation type="journal article" date="2015" name="Sci. Rep.">
        <title>Unraveling adaptation of Pontibacter korlensis to radiation and infertility in desert through complete genome and comparative transcriptomic analysis.</title>
        <authorList>
            <person name="Dai J."/>
            <person name="Dai W."/>
            <person name="Qiu C."/>
            <person name="Yang Z."/>
            <person name="Zhang Y."/>
            <person name="Zhou M."/>
            <person name="Zhang L."/>
            <person name="Fang C."/>
            <person name="Gao Q."/>
            <person name="Yang Q."/>
            <person name="Li X."/>
            <person name="Wang Z."/>
            <person name="Wang Z."/>
            <person name="Jia Z."/>
            <person name="Chen X."/>
        </authorList>
    </citation>
    <scope>NUCLEOTIDE SEQUENCE [LARGE SCALE GENOMIC DNA]</scope>
    <source>
        <strain evidence="3 4">X14-1T</strain>
    </source>
</reference>
<dbReference type="Pfam" id="PF18962">
    <property type="entry name" value="Por_Secre_tail"/>
    <property type="match status" value="1"/>
</dbReference>
<dbReference type="OrthoDB" id="602637at2"/>
<dbReference type="PROSITE" id="PS50853">
    <property type="entry name" value="FN3"/>
    <property type="match status" value="1"/>
</dbReference>
<sequence length="958" mass="98112">MRHFYRSHAYRHGLLALALALLLPLLAVAQTKEPYRLSGGNYTERYDAIAAWAADFASGQGAAPYQAATPSPVLPSQNKVFSSGTGSGVQKGSESIVLLATGSTDGQNAAAFDLLLDFSGTRAGILSLDWASVSNSTGNRKATFSIQANTGADGTFEELAGTTVEITNNDPTNGALTSIALPSAFDGKADARLRFFLITSSGGTTGSRPKMSLDNLVITSTPTEGEPGTTDPGTTAPAVALSKTSLPDFGQVEVGAVSAGQSFTVSGENLSGDITITPAAGFEIRVGDNAFACCAITLGPEEGSLASTTVEVRFAPGAAEAFTGSIEVSGGGDEAQAVAVTGTGIAALYPATLTSATVTEITTSSAVAGGTIASDGGSEVTARGVVWSTEVNPTTADSKTADGTGSGAFTSTISGLMHSTVYYVRAYATNAVGTVYGQERTFTTAAVQLAAEPTTAPEIAISEVTGASLLLTLSGGDGAKRLVLARQGAAVDASPADGTAYAANATFRQGQEVGTGNFVVYNGTGTEVEVTGLRGASEYHFAVFAYNDNDTEFAQNYLTTAVGRASATTPEAAGFVAFEENFNYAAGELLTDNGWAAHSGGSTNAIAVASEGLSYEGYPSSGIGNSASFTASGQDVNRSFEAIGPGTPVYASFLVNVATASSGGDYFLHLGPSSLGTTFRNRVYVRASSEGKVQFGISGSGSEQAYTTTEYNVNTTYLLVTKYVFDETGTTATLYVNPAGTEPAAGQAELAEGADKSPSDIGTIALRQGSGSPVLTIDGIRVATDYSLLLGVEACQAPATPTVAAQGMELTVTNPAEGTVSYQWYLNGTAIEGATGISYTATEAGSYSVIALAGECSSEASAAQEVTVTGIQDKLLKKGVAVYPVPATDRLRIQAGETGQGTATIRLYDLLGRQVLTRQARTSGELDIVLEVRSLRRGTYVLVVETPQGFITRKVMLQ</sequence>
<dbReference type="Gene3D" id="2.60.40.10">
    <property type="entry name" value="Immunoglobulins"/>
    <property type="match status" value="2"/>
</dbReference>
<dbReference type="PATRIC" id="fig|400092.3.peg.3547"/>
<dbReference type="InterPro" id="IPR013783">
    <property type="entry name" value="Ig-like_fold"/>
</dbReference>
<accession>A0A0E3ZFL0</accession>
<name>A0A0E3ZFL0_9BACT</name>
<dbReference type="NCBIfam" id="TIGR04183">
    <property type="entry name" value="Por_Secre_tail"/>
    <property type="match status" value="1"/>
</dbReference>
<feature type="signal peptide" evidence="1">
    <location>
        <begin position="1"/>
        <end position="29"/>
    </location>
</feature>
<evidence type="ECO:0000256" key="1">
    <source>
        <dbReference type="SAM" id="SignalP"/>
    </source>
</evidence>
<dbReference type="Proteomes" id="UP000033109">
    <property type="component" value="Chromosome"/>
</dbReference>
<dbReference type="STRING" id="400092.PKOR_16180"/>
<dbReference type="InterPro" id="IPR026444">
    <property type="entry name" value="Secre_tail"/>
</dbReference>
<proteinExistence type="predicted"/>
<dbReference type="EMBL" id="CP009621">
    <property type="protein sequence ID" value="AKD04345.1"/>
    <property type="molecule type" value="Genomic_DNA"/>
</dbReference>
<organism evidence="3 4">
    <name type="scientific">Pontibacter korlensis</name>
    <dbReference type="NCBI Taxonomy" id="400092"/>
    <lineage>
        <taxon>Bacteria</taxon>
        <taxon>Pseudomonadati</taxon>
        <taxon>Bacteroidota</taxon>
        <taxon>Cytophagia</taxon>
        <taxon>Cytophagales</taxon>
        <taxon>Hymenobacteraceae</taxon>
        <taxon>Pontibacter</taxon>
    </lineage>
</organism>
<dbReference type="InterPro" id="IPR036116">
    <property type="entry name" value="FN3_sf"/>
</dbReference>
<dbReference type="HOGENOM" id="CLU_308140_0_0_10"/>
<dbReference type="SUPFAM" id="SSF49265">
    <property type="entry name" value="Fibronectin type III"/>
    <property type="match status" value="1"/>
</dbReference>
<dbReference type="RefSeq" id="WP_046312111.1">
    <property type="nucleotide sequence ID" value="NZ_CBCSCY010000029.1"/>
</dbReference>
<feature type="domain" description="Fibronectin type-III" evidence="2">
    <location>
        <begin position="349"/>
        <end position="447"/>
    </location>
</feature>
<evidence type="ECO:0000313" key="4">
    <source>
        <dbReference type="Proteomes" id="UP000033109"/>
    </source>
</evidence>
<dbReference type="AlphaFoldDB" id="A0A0E3ZFL0"/>
<dbReference type="KEGG" id="pko:PKOR_16180"/>
<evidence type="ECO:0000313" key="3">
    <source>
        <dbReference type="EMBL" id="AKD04345.1"/>
    </source>
</evidence>
<protein>
    <recommendedName>
        <fullName evidence="2">Fibronectin type-III domain-containing protein</fullName>
    </recommendedName>
</protein>
<feature type="chain" id="PRO_5002416734" description="Fibronectin type-III domain-containing protein" evidence="1">
    <location>
        <begin position="30"/>
        <end position="958"/>
    </location>
</feature>
<keyword evidence="1" id="KW-0732">Signal</keyword>
<evidence type="ECO:0000259" key="2">
    <source>
        <dbReference type="PROSITE" id="PS50853"/>
    </source>
</evidence>
<keyword evidence="4" id="KW-1185">Reference proteome</keyword>